<organism evidence="1 2">
    <name type="scientific">Clohesyomyces aquaticus</name>
    <dbReference type="NCBI Taxonomy" id="1231657"/>
    <lineage>
        <taxon>Eukaryota</taxon>
        <taxon>Fungi</taxon>
        <taxon>Dikarya</taxon>
        <taxon>Ascomycota</taxon>
        <taxon>Pezizomycotina</taxon>
        <taxon>Dothideomycetes</taxon>
        <taxon>Pleosporomycetidae</taxon>
        <taxon>Pleosporales</taxon>
        <taxon>Lindgomycetaceae</taxon>
        <taxon>Clohesyomyces</taxon>
    </lineage>
</organism>
<proteinExistence type="predicted"/>
<keyword evidence="2" id="KW-1185">Reference proteome</keyword>
<reference evidence="1 2" key="1">
    <citation type="submission" date="2016-07" db="EMBL/GenBank/DDBJ databases">
        <title>Pervasive Adenine N6-methylation of Active Genes in Fungi.</title>
        <authorList>
            <consortium name="DOE Joint Genome Institute"/>
            <person name="Mondo S.J."/>
            <person name="Dannebaum R.O."/>
            <person name="Kuo R.C."/>
            <person name="Labutti K."/>
            <person name="Haridas S."/>
            <person name="Kuo A."/>
            <person name="Salamov A."/>
            <person name="Ahrendt S.R."/>
            <person name="Lipzen A."/>
            <person name="Sullivan W."/>
            <person name="Andreopoulos W.B."/>
            <person name="Clum A."/>
            <person name="Lindquist E."/>
            <person name="Daum C."/>
            <person name="Ramamoorthy G.K."/>
            <person name="Gryganskyi A."/>
            <person name="Culley D."/>
            <person name="Magnuson J.K."/>
            <person name="James T.Y."/>
            <person name="O'Malley M.A."/>
            <person name="Stajich J.E."/>
            <person name="Spatafora J.W."/>
            <person name="Visel A."/>
            <person name="Grigoriev I.V."/>
        </authorList>
    </citation>
    <scope>NUCLEOTIDE SEQUENCE [LARGE SCALE GENOMIC DNA]</scope>
    <source>
        <strain evidence="1 2">CBS 115471</strain>
    </source>
</reference>
<evidence type="ECO:0000313" key="1">
    <source>
        <dbReference type="EMBL" id="ORY12193.1"/>
    </source>
</evidence>
<comment type="caution">
    <text evidence="1">The sequence shown here is derived from an EMBL/GenBank/DDBJ whole genome shotgun (WGS) entry which is preliminary data.</text>
</comment>
<dbReference type="AlphaFoldDB" id="A0A1Y1ZPL8"/>
<evidence type="ECO:0000313" key="2">
    <source>
        <dbReference type="Proteomes" id="UP000193144"/>
    </source>
</evidence>
<protein>
    <submittedName>
        <fullName evidence="1">Uncharacterized protein</fullName>
    </submittedName>
</protein>
<gene>
    <name evidence="1" type="ORF">BCR34DRAFT_304903</name>
</gene>
<dbReference type="Proteomes" id="UP000193144">
    <property type="component" value="Unassembled WGS sequence"/>
</dbReference>
<name>A0A1Y1ZPL8_9PLEO</name>
<sequence>MRRRRRLAQPNEPRLRSAIVTSVSRDTPYFLPSLDMLAQAMQTPAQMLQCFTSSSRSKHSGPRELRDTKCDSFQLLI</sequence>
<dbReference type="EMBL" id="MCFA01000053">
    <property type="protein sequence ID" value="ORY12193.1"/>
    <property type="molecule type" value="Genomic_DNA"/>
</dbReference>
<accession>A0A1Y1ZPL8</accession>